<gene>
    <name evidence="10" type="ORF">DW016_02845</name>
</gene>
<dbReference type="GO" id="GO:0000105">
    <property type="term" value="P:L-histidine biosynthetic process"/>
    <property type="evidence" value="ECO:0007669"/>
    <property type="project" value="UniProtKB-UniRule"/>
</dbReference>
<evidence type="ECO:0000256" key="8">
    <source>
        <dbReference type="RuleBase" id="RU366003"/>
    </source>
</evidence>
<dbReference type="EMBL" id="QVLX01000001">
    <property type="protein sequence ID" value="RGE90199.1"/>
    <property type="molecule type" value="Genomic_DNA"/>
</dbReference>
<dbReference type="OrthoDB" id="9775255at2"/>
<evidence type="ECO:0000313" key="11">
    <source>
        <dbReference type="Proteomes" id="UP000261080"/>
    </source>
</evidence>
<evidence type="ECO:0000256" key="2">
    <source>
        <dbReference type="ARBA" id="ARBA00009152"/>
    </source>
</evidence>
<evidence type="ECO:0000256" key="1">
    <source>
        <dbReference type="ARBA" id="ARBA00004970"/>
    </source>
</evidence>
<dbReference type="PANTHER" id="PTHR21039">
    <property type="entry name" value="HISTIDINOL PHOSPHATASE-RELATED"/>
    <property type="match status" value="1"/>
</dbReference>
<evidence type="ECO:0000313" key="10">
    <source>
        <dbReference type="EMBL" id="RGE90199.1"/>
    </source>
</evidence>
<evidence type="ECO:0000256" key="5">
    <source>
        <dbReference type="ARBA" id="ARBA00022801"/>
    </source>
</evidence>
<sequence>MIKADYHMHTYFSSDSDTPPEAMALGAIKKGLRWICITDHHDWDYPEDKSQFRIDFPRYLPAIRKLKEDFRDRISIQMGVEIGFQKHLGPYYKELADTYPFDFIIGSTHVVDGRDPYNGVLFENQTDAKVYERAFEETMENIRIIRDFDVLGHMDYIVRYGRHQAKEYNWKNCSDLIDEILRWLIEHGKGIEMNMAGFKYGLGFCHPYPEIIRRYRELGGEIITVGSDAHQPDHIAYQYEDAGRILEQCGFRYYTIFIGRKPKFLKIN</sequence>
<dbReference type="RefSeq" id="WP_024732382.1">
    <property type="nucleotide sequence ID" value="NZ_CALBAT010000002.1"/>
</dbReference>
<dbReference type="PANTHER" id="PTHR21039:SF0">
    <property type="entry name" value="HISTIDINOL-PHOSPHATASE"/>
    <property type="match status" value="1"/>
</dbReference>
<dbReference type="GeneID" id="97192490"/>
<dbReference type="SUPFAM" id="SSF89550">
    <property type="entry name" value="PHP domain-like"/>
    <property type="match status" value="1"/>
</dbReference>
<name>A0A3E3K6A7_9FIRM</name>
<dbReference type="EC" id="3.1.3.15" evidence="3 8"/>
<dbReference type="NCBIfam" id="TIGR01856">
    <property type="entry name" value="hisJ_fam"/>
    <property type="match status" value="1"/>
</dbReference>
<comment type="pathway">
    <text evidence="1 8">Amino-acid biosynthesis; L-histidine biosynthesis; L-histidine from 5-phospho-alpha-D-ribose 1-diphosphate: step 8/9.</text>
</comment>
<keyword evidence="11" id="KW-1185">Reference proteome</keyword>
<dbReference type="GO" id="GO:0004401">
    <property type="term" value="F:histidinol-phosphatase activity"/>
    <property type="evidence" value="ECO:0007669"/>
    <property type="project" value="UniProtKB-UniRule"/>
</dbReference>
<dbReference type="Proteomes" id="UP000261080">
    <property type="component" value="Unassembled WGS sequence"/>
</dbReference>
<comment type="caution">
    <text evidence="10">The sequence shown here is derived from an EMBL/GenBank/DDBJ whole genome shotgun (WGS) entry which is preliminary data.</text>
</comment>
<dbReference type="SMART" id="SM00481">
    <property type="entry name" value="POLIIIAc"/>
    <property type="match status" value="1"/>
</dbReference>
<dbReference type="GO" id="GO:0005737">
    <property type="term" value="C:cytoplasm"/>
    <property type="evidence" value="ECO:0007669"/>
    <property type="project" value="TreeGrafter"/>
</dbReference>
<dbReference type="InterPro" id="IPR003141">
    <property type="entry name" value="Pol/His_phosphatase_N"/>
</dbReference>
<evidence type="ECO:0000256" key="6">
    <source>
        <dbReference type="ARBA" id="ARBA00023102"/>
    </source>
</evidence>
<dbReference type="Gene3D" id="3.20.20.140">
    <property type="entry name" value="Metal-dependent hydrolases"/>
    <property type="match status" value="1"/>
</dbReference>
<protein>
    <recommendedName>
        <fullName evidence="3 8">Histidinol-phosphatase</fullName>
        <shortName evidence="8">HolPase</shortName>
        <ecNumber evidence="3 8">3.1.3.15</ecNumber>
    </recommendedName>
</protein>
<keyword evidence="4 8" id="KW-0028">Amino-acid biosynthesis</keyword>
<keyword evidence="6 8" id="KW-0368">Histidine biosynthesis</keyword>
<dbReference type="Pfam" id="PF02811">
    <property type="entry name" value="PHP"/>
    <property type="match status" value="1"/>
</dbReference>
<dbReference type="UniPathway" id="UPA00031">
    <property type="reaction ID" value="UER00013"/>
</dbReference>
<evidence type="ECO:0000256" key="4">
    <source>
        <dbReference type="ARBA" id="ARBA00022605"/>
    </source>
</evidence>
<comment type="similarity">
    <text evidence="2 8">Belongs to the PHP hydrolase family. HisK subfamily.</text>
</comment>
<keyword evidence="5 8" id="KW-0378">Hydrolase</keyword>
<dbReference type="InterPro" id="IPR010140">
    <property type="entry name" value="Histidinol_P_phosphatase_HisJ"/>
</dbReference>
<evidence type="ECO:0000259" key="9">
    <source>
        <dbReference type="SMART" id="SM00481"/>
    </source>
</evidence>
<dbReference type="InterPro" id="IPR016195">
    <property type="entry name" value="Pol/histidinol_Pase-like"/>
</dbReference>
<comment type="catalytic activity">
    <reaction evidence="7 8">
        <text>L-histidinol phosphate + H2O = L-histidinol + phosphate</text>
        <dbReference type="Rhea" id="RHEA:14465"/>
        <dbReference type="ChEBI" id="CHEBI:15377"/>
        <dbReference type="ChEBI" id="CHEBI:43474"/>
        <dbReference type="ChEBI" id="CHEBI:57699"/>
        <dbReference type="ChEBI" id="CHEBI:57980"/>
        <dbReference type="EC" id="3.1.3.15"/>
    </reaction>
</comment>
<proteinExistence type="inferred from homology"/>
<feature type="domain" description="Polymerase/histidinol phosphatase N-terminal" evidence="9">
    <location>
        <begin position="4"/>
        <end position="86"/>
    </location>
</feature>
<evidence type="ECO:0000256" key="7">
    <source>
        <dbReference type="ARBA" id="ARBA00049158"/>
    </source>
</evidence>
<evidence type="ECO:0000256" key="3">
    <source>
        <dbReference type="ARBA" id="ARBA00013085"/>
    </source>
</evidence>
<accession>A0A3E3K6A7</accession>
<organism evidence="10 11">
    <name type="scientific">Sellimonas intestinalis</name>
    <dbReference type="NCBI Taxonomy" id="1653434"/>
    <lineage>
        <taxon>Bacteria</taxon>
        <taxon>Bacillati</taxon>
        <taxon>Bacillota</taxon>
        <taxon>Clostridia</taxon>
        <taxon>Lachnospirales</taxon>
        <taxon>Lachnospiraceae</taxon>
        <taxon>Sellimonas</taxon>
    </lineage>
</organism>
<reference evidence="10 11" key="1">
    <citation type="submission" date="2018-08" db="EMBL/GenBank/DDBJ databases">
        <title>A genome reference for cultivated species of the human gut microbiota.</title>
        <authorList>
            <person name="Zou Y."/>
            <person name="Xue W."/>
            <person name="Luo G."/>
        </authorList>
    </citation>
    <scope>NUCLEOTIDE SEQUENCE [LARGE SCALE GENOMIC DNA]</scope>
    <source>
        <strain evidence="10 11">AF37-2AT</strain>
    </source>
</reference>
<dbReference type="InterPro" id="IPR004013">
    <property type="entry name" value="PHP_dom"/>
</dbReference>
<dbReference type="AlphaFoldDB" id="A0A3E3K6A7"/>